<proteinExistence type="inferred from homology"/>
<dbReference type="PANTHER" id="PTHR33376:SF7">
    <property type="entry name" value="C4-DICARBOXYLATE-BINDING PROTEIN DCTB"/>
    <property type="match status" value="1"/>
</dbReference>
<organism evidence="4">
    <name type="scientific">Desulfofervidus auxilii</name>
    <dbReference type="NCBI Taxonomy" id="1621989"/>
    <lineage>
        <taxon>Bacteria</taxon>
        <taxon>Pseudomonadati</taxon>
        <taxon>Thermodesulfobacteriota</taxon>
        <taxon>Candidatus Desulfofervidia</taxon>
        <taxon>Candidatus Desulfofervidales</taxon>
        <taxon>Candidatus Desulfofervidaceae</taxon>
        <taxon>Candidatus Desulfofervidus</taxon>
    </lineage>
</organism>
<accession>A0A7C0YA83</accession>
<feature type="non-terminal residue" evidence="4">
    <location>
        <position position="333"/>
    </location>
</feature>
<dbReference type="PANTHER" id="PTHR33376">
    <property type="match status" value="1"/>
</dbReference>
<dbReference type="InterPro" id="IPR018389">
    <property type="entry name" value="DctP_fam"/>
</dbReference>
<evidence type="ECO:0000256" key="3">
    <source>
        <dbReference type="ARBA" id="ARBA00022729"/>
    </source>
</evidence>
<evidence type="ECO:0000256" key="2">
    <source>
        <dbReference type="ARBA" id="ARBA00022448"/>
    </source>
</evidence>
<comment type="similarity">
    <text evidence="1">Belongs to the bacterial solute-binding protein 7 family.</text>
</comment>
<keyword evidence="3" id="KW-0732">Signal</keyword>
<dbReference type="Gene3D" id="3.40.190.170">
    <property type="entry name" value="Bacterial extracellular solute-binding protein, family 7"/>
    <property type="match status" value="1"/>
</dbReference>
<dbReference type="NCBIfam" id="NF037995">
    <property type="entry name" value="TRAP_S1"/>
    <property type="match status" value="1"/>
</dbReference>
<keyword evidence="2" id="KW-0813">Transport</keyword>
<dbReference type="Proteomes" id="UP000886289">
    <property type="component" value="Unassembled WGS sequence"/>
</dbReference>
<dbReference type="Pfam" id="PF03480">
    <property type="entry name" value="DctP"/>
    <property type="match status" value="1"/>
</dbReference>
<reference evidence="4" key="1">
    <citation type="journal article" date="2020" name="mSystems">
        <title>Genome- and Community-Level Interaction Insights into Carbon Utilization and Element Cycling Functions of Hydrothermarchaeota in Hydrothermal Sediment.</title>
        <authorList>
            <person name="Zhou Z."/>
            <person name="Liu Y."/>
            <person name="Xu W."/>
            <person name="Pan J."/>
            <person name="Luo Z.H."/>
            <person name="Li M."/>
        </authorList>
    </citation>
    <scope>NUCLEOTIDE SEQUENCE [LARGE SCALE GENOMIC DNA]</scope>
    <source>
        <strain evidence="4">HyVt-233</strain>
    </source>
</reference>
<evidence type="ECO:0000313" key="4">
    <source>
        <dbReference type="EMBL" id="HDD44392.1"/>
    </source>
</evidence>
<dbReference type="CDD" id="cd13670">
    <property type="entry name" value="PBP2_TRAP_Tp0957_like"/>
    <property type="match status" value="1"/>
</dbReference>
<dbReference type="AlphaFoldDB" id="A0A7C0YA83"/>
<name>A0A7C0YA83_DESA2</name>
<evidence type="ECO:0000256" key="1">
    <source>
        <dbReference type="ARBA" id="ARBA00009023"/>
    </source>
</evidence>
<dbReference type="GO" id="GO:0055085">
    <property type="term" value="P:transmembrane transport"/>
    <property type="evidence" value="ECO:0007669"/>
    <property type="project" value="InterPro"/>
</dbReference>
<dbReference type="InterPro" id="IPR038404">
    <property type="entry name" value="TRAP_DctP_sf"/>
</dbReference>
<dbReference type="EMBL" id="DRBS01000232">
    <property type="protein sequence ID" value="HDD44392.1"/>
    <property type="molecule type" value="Genomic_DNA"/>
</dbReference>
<protein>
    <submittedName>
        <fullName evidence="4">ABC transporter substrate-binding protein</fullName>
    </submittedName>
</protein>
<comment type="caution">
    <text evidence="4">The sequence shown here is derived from an EMBL/GenBank/DDBJ whole genome shotgun (WGS) entry which is preliminary data.</text>
</comment>
<sequence length="333" mass="38404">MNIFRCFIFLLILSICSIVYAKENFTIKIATLAPEGSTWMKIFNEFNREIIKKTNGNVRFKVYPGGVLGDERDMVRKIRIGQIHGGGFTGLGLSMIYKDILALQIPFLFKDYKEVDYVLNKMEKRFREGFRKKGFILLGFAEVGFIYLFSNVPITDLKDIKGLKFWIWEGDKIARVVFNKLGIIPVPLEIPDVLLALQTNLIDVVFNSPLGAVALQWFSRVKYMIKVPLSYGVGAILIKNKIFERLPSQYQKILKESAEKYFNKLNKKAREENEKAISVMKKHGIKIIELSEEKIADAIKLSQKAAMELAGKEFSKEILDKILFYLREYRSEK</sequence>
<gene>
    <name evidence="4" type="ORF">ENG63_05990</name>
</gene>